<dbReference type="InterPro" id="IPR007751">
    <property type="entry name" value="DUF676_lipase-like"/>
</dbReference>
<dbReference type="eggNOG" id="ENOG502QQNH">
    <property type="taxonomic scope" value="Eukaryota"/>
</dbReference>
<dbReference type="STRING" id="559304.G8Y2I7"/>
<evidence type="ECO:0000259" key="2">
    <source>
        <dbReference type="Pfam" id="PF05057"/>
    </source>
</evidence>
<organism evidence="3 4">
    <name type="scientific">Pichia sorbitophila (strain ATCC MYA-4447 / BCRC 22081 / CBS 7064 / NBRC 10061 / NRRL Y-12695)</name>
    <name type="common">Hybrid yeast</name>
    <dbReference type="NCBI Taxonomy" id="559304"/>
    <lineage>
        <taxon>Eukaryota</taxon>
        <taxon>Fungi</taxon>
        <taxon>Dikarya</taxon>
        <taxon>Ascomycota</taxon>
        <taxon>Saccharomycotina</taxon>
        <taxon>Pichiomycetes</taxon>
        <taxon>Debaryomycetaceae</taxon>
        <taxon>Millerozyma</taxon>
    </lineage>
</organism>
<dbReference type="SUPFAM" id="SSF53474">
    <property type="entry name" value="alpha/beta-Hydrolases"/>
    <property type="match status" value="1"/>
</dbReference>
<dbReference type="EMBL" id="FO082047">
    <property type="protein sequence ID" value="CCE85998.1"/>
    <property type="molecule type" value="Genomic_DNA"/>
</dbReference>
<dbReference type="FunCoup" id="G8Y2I7">
    <property type="interactions" value="73"/>
</dbReference>
<protein>
    <submittedName>
        <fullName evidence="3">Piso0_005642 protein</fullName>
    </submittedName>
</protein>
<dbReference type="InParanoid" id="G8Y2I7"/>
<gene>
    <name evidence="3" type="primary">Piso0_005642</name>
    <name evidence="3" type="ORF">GNLVRS01_PISO0M19152g</name>
</gene>
<dbReference type="OMA" id="WGDYKGT"/>
<sequence length="361" mass="41151">MLVAKSANYSYTSRVAGARCPTLYFKSYYSQDESNSVKQKRDEKLIKDTFKVLKDSYKHPRYPLVLCHGFSGFDKLDIIPRLGLFDQKITDKNSIAKAATKSVLSLDYWRGIEYSLEKIGSKVLVAKVPPFAEIHSRASVLHKFLENKCQDLRVHNAESGCSKDNRVKLNLVAHSMGGLDCRYLIHKFKPSNYRVVSLTTVSTPHHGSEFADFITRNVIRSNLLKENFPSIPELTTSAMKKFNEEVSDEPDVLYFSFGARFVPHAYSLFKPTREIMKKEIIKKAQQNGCEPKIDNDGLVSVESAKWGTYLGTLDQVDHLDLINWTNKLRTIIDKVIYRSENNFNAIALYLGIAENLYDNDL</sequence>
<name>G8Y2I7_PICSO</name>
<evidence type="ECO:0000313" key="3">
    <source>
        <dbReference type="EMBL" id="CCE85998.1"/>
    </source>
</evidence>
<dbReference type="Pfam" id="PF05057">
    <property type="entry name" value="DUF676"/>
    <property type="match status" value="1"/>
</dbReference>
<dbReference type="Proteomes" id="UP000005222">
    <property type="component" value="Chromosome M"/>
</dbReference>
<feature type="domain" description="DUF676" evidence="2">
    <location>
        <begin position="163"/>
        <end position="211"/>
    </location>
</feature>
<dbReference type="PANTHER" id="PTHR11440">
    <property type="entry name" value="LECITHIN-CHOLESTEROL ACYLTRANSFERASE-RELATED"/>
    <property type="match status" value="1"/>
</dbReference>
<proteinExistence type="inferred from homology"/>
<evidence type="ECO:0000256" key="1">
    <source>
        <dbReference type="ARBA" id="ARBA00007920"/>
    </source>
</evidence>
<evidence type="ECO:0000313" key="4">
    <source>
        <dbReference type="Proteomes" id="UP000005222"/>
    </source>
</evidence>
<dbReference type="AlphaFoldDB" id="G8Y2I7"/>
<accession>G8Y2I7</accession>
<keyword evidence="4" id="KW-1185">Reference proteome</keyword>
<comment type="similarity">
    <text evidence="1">Belongs to the putative lipase ROG1 family.</text>
</comment>
<dbReference type="OrthoDB" id="5592486at2759"/>
<dbReference type="Gene3D" id="3.40.50.1820">
    <property type="entry name" value="alpha/beta hydrolase"/>
    <property type="match status" value="1"/>
</dbReference>
<dbReference type="HOGENOM" id="CLU_015737_1_2_1"/>
<reference evidence="3 4" key="1">
    <citation type="journal article" date="2012" name="G3 (Bethesda)">
        <title>Pichia sorbitophila, an interspecies yeast hybrid reveals early steps of genome resolution following polyploidization.</title>
        <authorList>
            <person name="Leh Louis V."/>
            <person name="Despons L."/>
            <person name="Friedrich A."/>
            <person name="Martin T."/>
            <person name="Durrens P."/>
            <person name="Casaregola S."/>
            <person name="Neuveglise C."/>
            <person name="Fairhead C."/>
            <person name="Marck C."/>
            <person name="Cruz J.A."/>
            <person name="Straub M.L."/>
            <person name="Kugler V."/>
            <person name="Sacerdot C."/>
            <person name="Uzunov Z."/>
            <person name="Thierry A."/>
            <person name="Weiss S."/>
            <person name="Bleykasten C."/>
            <person name="De Montigny J."/>
            <person name="Jacques N."/>
            <person name="Jung P."/>
            <person name="Lemaire M."/>
            <person name="Mallet S."/>
            <person name="Morel G."/>
            <person name="Richard G.F."/>
            <person name="Sarkar A."/>
            <person name="Savel G."/>
            <person name="Schacherer J."/>
            <person name="Seret M.L."/>
            <person name="Talla E."/>
            <person name="Samson G."/>
            <person name="Jubin C."/>
            <person name="Poulain J."/>
            <person name="Vacherie B."/>
            <person name="Barbe V."/>
            <person name="Pelletier E."/>
            <person name="Sherman D.J."/>
            <person name="Westhof E."/>
            <person name="Weissenbach J."/>
            <person name="Baret P.V."/>
            <person name="Wincker P."/>
            <person name="Gaillardin C."/>
            <person name="Dujon B."/>
            <person name="Souciet J.L."/>
        </authorList>
    </citation>
    <scope>NUCLEOTIDE SEQUENCE [LARGE SCALE GENOMIC DNA]</scope>
    <source>
        <strain evidence="4">ATCC MYA-4447 / BCRC 22081 / CBS 7064 / NBRC 10061 / NRRL Y-12695</strain>
    </source>
</reference>
<dbReference type="InterPro" id="IPR029058">
    <property type="entry name" value="AB_hydrolase_fold"/>
</dbReference>